<keyword evidence="4 5" id="KW-0472">Membrane</keyword>
<sequence length="211" mass="23925">VGYLAFYGVLGASVDGITDKLREFAAIPIDSAERPPGNLTSSAAQRFEVMNDVYSLTVDAAAMFRATQWLCFWYMLLLLVKFGEGLPVSPRLMVFINTLYDALGNVMYFFMFFFVVFVNFAMGAHFLFGHILYSWSQSVLPFMSSFRVLMGDFDFMSMYAIAPVSAVSWFTLFTLFVCFVMLNLFIAIVTFSFQRVQQQAQGEAHEVDGMR</sequence>
<dbReference type="AlphaFoldDB" id="A0A812TDI3"/>
<evidence type="ECO:0000256" key="1">
    <source>
        <dbReference type="ARBA" id="ARBA00004141"/>
    </source>
</evidence>
<keyword evidence="3 5" id="KW-1133">Transmembrane helix</keyword>
<dbReference type="InterPro" id="IPR013122">
    <property type="entry name" value="PKD1_2_channel"/>
</dbReference>
<dbReference type="Gene3D" id="1.10.287.70">
    <property type="match status" value="1"/>
</dbReference>
<evidence type="ECO:0000259" key="6">
    <source>
        <dbReference type="Pfam" id="PF08016"/>
    </source>
</evidence>
<dbReference type="Pfam" id="PF08016">
    <property type="entry name" value="PKD_channel"/>
    <property type="match status" value="1"/>
</dbReference>
<dbReference type="Proteomes" id="UP000649617">
    <property type="component" value="Unassembled WGS sequence"/>
</dbReference>
<evidence type="ECO:0000256" key="4">
    <source>
        <dbReference type="ARBA" id="ARBA00023136"/>
    </source>
</evidence>
<dbReference type="GO" id="GO:0016020">
    <property type="term" value="C:membrane"/>
    <property type="evidence" value="ECO:0007669"/>
    <property type="project" value="UniProtKB-SubCell"/>
</dbReference>
<protein>
    <submittedName>
        <fullName evidence="7">Pkd2 protein</fullName>
    </submittedName>
</protein>
<dbReference type="OrthoDB" id="6274558at2759"/>
<proteinExistence type="predicted"/>
<accession>A0A812TDI3</accession>
<comment type="subcellular location">
    <subcellularLocation>
        <location evidence="1">Membrane</location>
        <topology evidence="1">Multi-pass membrane protein</topology>
    </subcellularLocation>
</comment>
<dbReference type="PANTHER" id="PTHR10877:SF183">
    <property type="entry name" value="AT14535P-RELATED"/>
    <property type="match status" value="1"/>
</dbReference>
<dbReference type="PANTHER" id="PTHR10877">
    <property type="entry name" value="POLYCYSTIN FAMILY MEMBER"/>
    <property type="match status" value="1"/>
</dbReference>
<dbReference type="InterPro" id="IPR051223">
    <property type="entry name" value="Polycystin"/>
</dbReference>
<gene>
    <name evidence="7" type="primary">pkd2</name>
    <name evidence="7" type="ORF">SPIL2461_LOCUS13673</name>
</gene>
<reference evidence="7" key="1">
    <citation type="submission" date="2021-02" db="EMBL/GenBank/DDBJ databases">
        <authorList>
            <person name="Dougan E. K."/>
            <person name="Rhodes N."/>
            <person name="Thang M."/>
            <person name="Chan C."/>
        </authorList>
    </citation>
    <scope>NUCLEOTIDE SEQUENCE</scope>
</reference>
<keyword evidence="8" id="KW-1185">Reference proteome</keyword>
<feature type="transmembrane region" description="Helical" evidence="5">
    <location>
        <begin position="106"/>
        <end position="128"/>
    </location>
</feature>
<feature type="transmembrane region" description="Helical" evidence="5">
    <location>
        <begin position="69"/>
        <end position="86"/>
    </location>
</feature>
<evidence type="ECO:0000256" key="5">
    <source>
        <dbReference type="SAM" id="Phobius"/>
    </source>
</evidence>
<comment type="caution">
    <text evidence="7">The sequence shown here is derived from an EMBL/GenBank/DDBJ whole genome shotgun (WGS) entry which is preliminary data.</text>
</comment>
<dbReference type="EMBL" id="CAJNIZ010030202">
    <property type="protein sequence ID" value="CAE7522065.1"/>
    <property type="molecule type" value="Genomic_DNA"/>
</dbReference>
<evidence type="ECO:0000313" key="8">
    <source>
        <dbReference type="Proteomes" id="UP000649617"/>
    </source>
</evidence>
<organism evidence="7 8">
    <name type="scientific">Symbiodinium pilosum</name>
    <name type="common">Dinoflagellate</name>
    <dbReference type="NCBI Taxonomy" id="2952"/>
    <lineage>
        <taxon>Eukaryota</taxon>
        <taxon>Sar</taxon>
        <taxon>Alveolata</taxon>
        <taxon>Dinophyceae</taxon>
        <taxon>Suessiales</taxon>
        <taxon>Symbiodiniaceae</taxon>
        <taxon>Symbiodinium</taxon>
    </lineage>
</organism>
<evidence type="ECO:0000256" key="3">
    <source>
        <dbReference type="ARBA" id="ARBA00022989"/>
    </source>
</evidence>
<feature type="non-terminal residue" evidence="7">
    <location>
        <position position="211"/>
    </location>
</feature>
<evidence type="ECO:0000313" key="7">
    <source>
        <dbReference type="EMBL" id="CAE7522065.1"/>
    </source>
</evidence>
<feature type="domain" description="Polycystin cation channel PKD1/PKD2" evidence="6">
    <location>
        <begin position="75"/>
        <end position="195"/>
    </location>
</feature>
<feature type="transmembrane region" description="Helical" evidence="5">
    <location>
        <begin position="167"/>
        <end position="191"/>
    </location>
</feature>
<name>A0A812TDI3_SYMPI</name>
<evidence type="ECO:0000256" key="2">
    <source>
        <dbReference type="ARBA" id="ARBA00022692"/>
    </source>
</evidence>
<keyword evidence="2 5" id="KW-0812">Transmembrane</keyword>